<reference evidence="11" key="2">
    <citation type="journal article" date="2019" name="Gigascience">
        <title>High-quality Schistosoma haematobium genome achieved by single-molecule and long-range sequencing.</title>
        <authorList>
            <person name="Stroehlein A.J."/>
            <person name="Korhonen P.K."/>
            <person name="Chong T.M."/>
            <person name="Lim Y.L."/>
            <person name="Chan K.G."/>
            <person name="Webster B."/>
            <person name="Rollinson D."/>
            <person name="Brindley P.J."/>
            <person name="Gasser R.B."/>
            <person name="Young N.D."/>
        </authorList>
    </citation>
    <scope>NUCLEOTIDE SEQUENCE</scope>
</reference>
<evidence type="ECO:0000256" key="2">
    <source>
        <dbReference type="ARBA" id="ARBA00022771"/>
    </source>
</evidence>
<feature type="compositionally biased region" description="Basic residues" evidence="9">
    <location>
        <begin position="814"/>
        <end position="837"/>
    </location>
</feature>
<dbReference type="RefSeq" id="XP_035587464.2">
    <property type="nucleotide sequence ID" value="XM_035732448.2"/>
</dbReference>
<keyword evidence="12" id="KW-1185">Reference proteome</keyword>
<dbReference type="InterPro" id="IPR013088">
    <property type="entry name" value="Znf_NHR/GATA"/>
</dbReference>
<dbReference type="GeneID" id="24589120"/>
<dbReference type="InterPro" id="IPR039715">
    <property type="entry name" value="ZCCHC10"/>
</dbReference>
<evidence type="ECO:0000259" key="10">
    <source>
        <dbReference type="PROSITE" id="PS51030"/>
    </source>
</evidence>
<keyword evidence="1" id="KW-0479">Metal-binding</keyword>
<dbReference type="GO" id="GO:0008270">
    <property type="term" value="F:zinc ion binding"/>
    <property type="evidence" value="ECO:0007669"/>
    <property type="project" value="UniProtKB-KW"/>
</dbReference>
<evidence type="ECO:0000256" key="1">
    <source>
        <dbReference type="ARBA" id="ARBA00022723"/>
    </source>
</evidence>
<dbReference type="PROSITE" id="PS00031">
    <property type="entry name" value="NUCLEAR_REC_DBD_1"/>
    <property type="match status" value="1"/>
</dbReference>
<reference evidence="11" key="4">
    <citation type="journal article" date="2022" name="PLoS Pathog.">
        <title>Chromosome-level genome of Schistosoma haematobium underpins genome-wide explorations of molecular variation.</title>
        <authorList>
            <person name="Stroehlein A.J."/>
            <person name="Korhonen P.K."/>
            <person name="Lee V.V."/>
            <person name="Ralph S.A."/>
            <person name="Mentink-Kane M."/>
            <person name="You H."/>
            <person name="McManus D.P."/>
            <person name="Tchuente L.T."/>
            <person name="Stothard J.R."/>
            <person name="Kaur P."/>
            <person name="Dudchenko O."/>
            <person name="Aiden E.L."/>
            <person name="Yang B."/>
            <person name="Yang H."/>
            <person name="Emery A.M."/>
            <person name="Webster B.L."/>
            <person name="Brindley P.J."/>
            <person name="Rollinson D."/>
            <person name="Chang B.C.H."/>
            <person name="Gasser R.B."/>
            <person name="Young N.D."/>
        </authorList>
    </citation>
    <scope>NUCLEOTIDE SEQUENCE</scope>
</reference>
<evidence type="ECO:0000256" key="4">
    <source>
        <dbReference type="ARBA" id="ARBA00023015"/>
    </source>
</evidence>
<dbReference type="KEGG" id="shx:MS3_00002399"/>
<keyword evidence="3" id="KW-0862">Zinc</keyword>
<keyword evidence="7" id="KW-0675">Receptor</keyword>
<feature type="compositionally biased region" description="Basic and acidic residues" evidence="9">
    <location>
        <begin position="745"/>
        <end position="754"/>
    </location>
</feature>
<evidence type="ECO:0000256" key="8">
    <source>
        <dbReference type="ARBA" id="ARBA00023242"/>
    </source>
</evidence>
<feature type="compositionally biased region" description="Basic residues" evidence="9">
    <location>
        <begin position="164"/>
        <end position="183"/>
    </location>
</feature>
<feature type="region of interest" description="Disordered" evidence="9">
    <location>
        <begin position="807"/>
        <end position="844"/>
    </location>
</feature>
<organism evidence="11 12">
    <name type="scientific">Schistosoma haematobium</name>
    <name type="common">Blood fluke</name>
    <dbReference type="NCBI Taxonomy" id="6185"/>
    <lineage>
        <taxon>Eukaryota</taxon>
        <taxon>Metazoa</taxon>
        <taxon>Spiralia</taxon>
        <taxon>Lophotrochozoa</taxon>
        <taxon>Platyhelminthes</taxon>
        <taxon>Trematoda</taxon>
        <taxon>Digenea</taxon>
        <taxon>Strigeidida</taxon>
        <taxon>Schistosomatoidea</taxon>
        <taxon>Schistosomatidae</taxon>
        <taxon>Schistosoma</taxon>
    </lineage>
</organism>
<keyword evidence="2" id="KW-0863">Zinc-finger</keyword>
<dbReference type="InterPro" id="IPR001628">
    <property type="entry name" value="Znf_hrmn_rcpt"/>
</dbReference>
<keyword evidence="4" id="KW-0805">Transcription regulation</keyword>
<dbReference type="GO" id="GO:0043565">
    <property type="term" value="F:sequence-specific DNA binding"/>
    <property type="evidence" value="ECO:0007669"/>
    <property type="project" value="InterPro"/>
</dbReference>
<dbReference type="PANTHER" id="PTHR13491:SF0">
    <property type="entry name" value="ZINC FINGER CCHC DOMAIN-CONTAINING PROTEIN 10"/>
    <property type="match status" value="1"/>
</dbReference>
<protein>
    <recommendedName>
        <fullName evidence="10">Nuclear receptor domain-containing protein</fullName>
    </recommendedName>
</protein>
<name>A0A922LZI3_SCHHA</name>
<dbReference type="EMBL" id="AMPZ03000001">
    <property type="protein sequence ID" value="KAH9596861.1"/>
    <property type="molecule type" value="Genomic_DNA"/>
</dbReference>
<feature type="region of interest" description="Disordered" evidence="9">
    <location>
        <begin position="161"/>
        <end position="194"/>
    </location>
</feature>
<feature type="region of interest" description="Disordered" evidence="9">
    <location>
        <begin position="697"/>
        <end position="725"/>
    </location>
</feature>
<dbReference type="Proteomes" id="UP000471633">
    <property type="component" value="Unassembled WGS sequence"/>
</dbReference>
<dbReference type="PANTHER" id="PTHR13491">
    <property type="entry name" value="ZCCHC10 PROTEIN"/>
    <property type="match status" value="1"/>
</dbReference>
<evidence type="ECO:0000256" key="3">
    <source>
        <dbReference type="ARBA" id="ARBA00022833"/>
    </source>
</evidence>
<reference evidence="11" key="3">
    <citation type="submission" date="2021-06" db="EMBL/GenBank/DDBJ databases">
        <title>Chromosome-level genome assembly for S. haematobium.</title>
        <authorList>
            <person name="Stroehlein A.J."/>
        </authorList>
    </citation>
    <scope>NUCLEOTIDE SEQUENCE</scope>
</reference>
<feature type="region of interest" description="Disordered" evidence="9">
    <location>
        <begin position="1077"/>
        <end position="1113"/>
    </location>
</feature>
<feature type="domain" description="Nuclear receptor" evidence="10">
    <location>
        <begin position="549"/>
        <end position="658"/>
    </location>
</feature>
<gene>
    <name evidence="11" type="ORF">MS3_00002399</name>
</gene>
<keyword evidence="5" id="KW-0238">DNA-binding</keyword>
<evidence type="ECO:0000256" key="7">
    <source>
        <dbReference type="ARBA" id="ARBA00023170"/>
    </source>
</evidence>
<sequence length="1979" mass="223639">MIELDASPKKGRWEEVTSLLPSSKCTIGNKPFEMNKASGVLCIDIENLGSFGGNQQSNYLSPLQPHYSITFKDYPSEYGALPQADCAASNVEFLSYPHSMADSQGNRDELSTPITITGFDNSSGISADSYLSNQFNDISQQLPGHNPFYAFEQSNLVIPNPLHSHPHPSHHLHHHHHHHHHEHQHYGMDQSTDQLHNSNNDNIIPNEISTNPIPQGDYILTQQQKNELYSSIFSESNYFLSNTTVNNLSNVQYSNSKCIQQHIPESYQSVIWLNQEHSQIQLQEHLHYTSDEIITTHNHNNNYPLIINNENNENMNKNCNELSNIKVNNTEMDNILPVPTETVSTTMTDGENIHVQDSDNDVIMMRPLVEQSNHFETSEHLSGNTVISNDLIDNIYCNNNNNNNNNETTVTSANNNNHHHYDTNIIPLQIYPTIFQPNYSPATSSSLSSSSSSCSSSSFSSLSSLSSSMVLCTETLTITPATAKSSLVTTTTTNISPSSSYYTNQDYKLTGLNFHQQHLKSNNHTDCNNTLVTNNVNSNNNNSNNHSNEKKCKVCGDRAVNHNFGQLTCESCKAFFRRNAHKGLSTLMVTRMLRTNDTSSLIYEPNRTAHIKSRGLVELTCTAKSGEHVITPTTRRECPSCRLKQCFRVGMRPDLIQVRKKDGSKPRWLDKVPRAAIVHEQHLQSSEALQWSTNINSTTFHNNNHSDNNNSNSNSNGNSTINNSNHRIKYRLNPDKFSKNKTKELKPHLTEHQPIDINNNNNNSNRNNNNNNNKENNISCMEKSINLKRFNINSNDSVEILSDPSYPSILAPHQQHHYHHHSTSISPRSHHHHHHQQRQQYVKEEEVTNDDRLNDYIICVTSSPSLNTSNILNNVHYSITSNNLDKDLIINSVATEIITDNNTNSSTSDRTSPRITTTIATNYFPADTVFHFNSLIIPNSCQNNKYGDINLTDWNTSSENGDNNETTINNVNCITSSPLLSSSSLIIPSTTTLTEATVEMVKVTSGSTVTNTKKTTIANTRINNNNDDKQPSLNLLYTEHQQHHHHHQNVDFSTLNDINHLDDLILLTDSTELIEQQESTNQLKPPSKILSPSAFTLPQPPPPTTTTTPPPPMTTTTSLTSAIILHNNLSKNNLMCNFMNDHSIVSPCITSSLMYSTDTLIIPNIPNIPNSLTEMCKHSNVTPLWSTSSIDEQFTIPIITTQQNESLLSTYSTNSNHNNNSVDQSLECISINSHDKLSFDLSLKTTMNSLSSELSPLLPTSSVSLFSSSSSSLSSSSSSSSSISIRCNELQLDVNSIKSLQFEQNSNNNNNYTNTNYILPVDLNNILLLNESKLSDDYPVISIPDSDNNNNNNNSWSNLNHHQLDSNKPELQTKCEQIFTVLNKNDNEIDGMSGIFQNKNQLYNENTITIPINLTKVKKSWSNIWQNGFIPNPEKIDLNLDYTEYPTLKWCLTIANIWSDLFLRRISVFAMSLLGDLIQDNNNHDDKMGSLSSCHNNNNHEHEDNNQSINESNIYISTNEYFNDCNQIHGLFQNERENNINHVLNDMNDPYLTWDDMLWIAKNRFTDCVPVLLIGCSLLVNKTMIPSSSSSAAASSSSSTLLSTNFNQETPTDLNHSSNHFSIGNNKFTDDLEKLSFQCSINHHHHNNNNKDGDHCLISSSSSSSSSSSCSSSSSSTRVTTSNKKYNTKLIYFQTEPNCVHVLDLTKLSNALGDLSTEDSLINTTTNTTDNHNNNNSSSNGNNHNNNGIIHSKIVNHHHHHNSNKQVAYPILKYLDAYISQLSSFLAHHPLLLSAYMALKLTDPILIKNEEISDQIINDSHLNHIQYEWNIIKIKRNQRLQRLHEHFLNLFHEAIDIVAMETTQLNIDLQMNNHNQYINNNNNTFISQEKIAANSRRIMLTEFLEWSREFDATWHHFQYDIWKQVRMKQTIELLYHNNENYEYKISKGLNGLFNKQLKLNENDLFSILWDAKNEQSFTM</sequence>
<feature type="region of interest" description="Disordered" evidence="9">
    <location>
        <begin position="1723"/>
        <end position="1749"/>
    </location>
</feature>
<proteinExistence type="predicted"/>
<feature type="compositionally biased region" description="Low complexity" evidence="9">
    <location>
        <begin position="758"/>
        <end position="777"/>
    </location>
</feature>
<dbReference type="Gene3D" id="3.30.50.10">
    <property type="entry name" value="Erythroid Transcription Factor GATA-1, subunit A"/>
    <property type="match status" value="1"/>
</dbReference>
<evidence type="ECO:0000313" key="12">
    <source>
        <dbReference type="Proteomes" id="UP000471633"/>
    </source>
</evidence>
<keyword evidence="8" id="KW-0539">Nucleus</keyword>
<dbReference type="PROSITE" id="PS51030">
    <property type="entry name" value="NUCLEAR_REC_DBD_2"/>
    <property type="match status" value="1"/>
</dbReference>
<evidence type="ECO:0000256" key="5">
    <source>
        <dbReference type="ARBA" id="ARBA00023125"/>
    </source>
</evidence>
<dbReference type="GO" id="GO:0003700">
    <property type="term" value="F:DNA-binding transcription factor activity"/>
    <property type="evidence" value="ECO:0007669"/>
    <property type="project" value="InterPro"/>
</dbReference>
<dbReference type="PRINTS" id="PR00047">
    <property type="entry name" value="STROIDFINGER"/>
</dbReference>
<evidence type="ECO:0000256" key="6">
    <source>
        <dbReference type="ARBA" id="ARBA00023163"/>
    </source>
</evidence>
<feature type="compositionally biased region" description="Pro residues" evidence="9">
    <location>
        <begin position="1098"/>
        <end position="1113"/>
    </location>
</feature>
<keyword evidence="6" id="KW-0804">Transcription</keyword>
<evidence type="ECO:0000256" key="9">
    <source>
        <dbReference type="SAM" id="MobiDB-lite"/>
    </source>
</evidence>
<comment type="caution">
    <text evidence="11">The sequence shown here is derived from an EMBL/GenBank/DDBJ whole genome shotgun (WGS) entry which is preliminary data.</text>
</comment>
<dbReference type="Pfam" id="PF00105">
    <property type="entry name" value="zf-C4"/>
    <property type="match status" value="2"/>
</dbReference>
<dbReference type="SUPFAM" id="SSF57716">
    <property type="entry name" value="Glucocorticoid receptor-like (DNA-binding domain)"/>
    <property type="match status" value="2"/>
</dbReference>
<dbReference type="CTD" id="24589120"/>
<dbReference type="SMART" id="SM00399">
    <property type="entry name" value="ZnF_C4"/>
    <property type="match status" value="1"/>
</dbReference>
<accession>A0A922LZI3</accession>
<evidence type="ECO:0000313" key="11">
    <source>
        <dbReference type="EMBL" id="KAH9596861.1"/>
    </source>
</evidence>
<reference evidence="11" key="1">
    <citation type="journal article" date="2012" name="Nat. Genet.">
        <title>Whole-genome sequence of Schistosoma haematobium.</title>
        <authorList>
            <person name="Young N.D."/>
            <person name="Jex A.R."/>
            <person name="Li B."/>
            <person name="Liu S."/>
            <person name="Yang L."/>
            <person name="Xiong Z."/>
            <person name="Li Y."/>
            <person name="Cantacessi C."/>
            <person name="Hall R.S."/>
            <person name="Xu X."/>
            <person name="Chen F."/>
            <person name="Wu X."/>
            <person name="Zerlotini A."/>
            <person name="Oliveira G."/>
            <person name="Hofmann A."/>
            <person name="Zhang G."/>
            <person name="Fang X."/>
            <person name="Kang Y."/>
            <person name="Campbell B.E."/>
            <person name="Loukas A."/>
            <person name="Ranganathan S."/>
            <person name="Rollinson D."/>
            <person name="Rinaldi G."/>
            <person name="Brindley P.J."/>
            <person name="Yang H."/>
            <person name="Wang J."/>
            <person name="Wang J."/>
            <person name="Gasser R.B."/>
        </authorList>
    </citation>
    <scope>NUCLEOTIDE SEQUENCE</scope>
</reference>
<feature type="region of interest" description="Disordered" evidence="9">
    <location>
        <begin position="745"/>
        <end position="777"/>
    </location>
</feature>